<dbReference type="EMBL" id="JBICBT010000900">
    <property type="protein sequence ID" value="KAL3094365.1"/>
    <property type="molecule type" value="Genomic_DNA"/>
</dbReference>
<feature type="region of interest" description="Disordered" evidence="6">
    <location>
        <begin position="581"/>
        <end position="610"/>
    </location>
</feature>
<evidence type="ECO:0000256" key="1">
    <source>
        <dbReference type="ARBA" id="ARBA00004127"/>
    </source>
</evidence>
<evidence type="ECO:0000256" key="4">
    <source>
        <dbReference type="ARBA" id="ARBA00022989"/>
    </source>
</evidence>
<evidence type="ECO:0000256" key="3">
    <source>
        <dbReference type="ARBA" id="ARBA00022692"/>
    </source>
</evidence>
<evidence type="ECO:0000313" key="8">
    <source>
        <dbReference type="EMBL" id="KAL3094365.1"/>
    </source>
</evidence>
<organism evidence="8 9">
    <name type="scientific">Heterodera trifolii</name>
    <dbReference type="NCBI Taxonomy" id="157864"/>
    <lineage>
        <taxon>Eukaryota</taxon>
        <taxon>Metazoa</taxon>
        <taxon>Ecdysozoa</taxon>
        <taxon>Nematoda</taxon>
        <taxon>Chromadorea</taxon>
        <taxon>Rhabditida</taxon>
        <taxon>Tylenchina</taxon>
        <taxon>Tylenchomorpha</taxon>
        <taxon>Tylenchoidea</taxon>
        <taxon>Heteroderidae</taxon>
        <taxon>Heteroderinae</taxon>
        <taxon>Heterodera</taxon>
    </lineage>
</organism>
<feature type="transmembrane region" description="Helical" evidence="7">
    <location>
        <begin position="107"/>
        <end position="127"/>
    </location>
</feature>
<sequence>MSPSLSSPSPPRFSPSPSPSRAPSNCVVVLMTDWRSIFFVSFVVVLDFIKVSVIQMNSWPYLKSMDPNVGEEFYGVAKSAVTFGTILASLASGYISNSLSDTKPSFLSGILLSFFCSLLYANLEILIGQWRKWAFLVLEFLIGCSGGALIIWRTQLAVSSTDRDRQKATALLGIAINLSFILGPVIVLSTKYVFPVSLSLPWHAQLSIYTAPVYIQCVLCFLSFVLLGFFFNGRMHLAAGANAARHGLKGKARADIGGTESESVPLELAVPRREGEQCEMIRPNYKELILFVFDRSVSPVPPPASPSKGHKVLCPVKLDQLAIFACFVVRINFCAFILYLISLSSPFTMAAFNWSGEQAVIYTMLTHGVVGIMGLLISIGYAMRIFTRFKERKCILASLCLMLIFFLVSFPWPFLSARMPVNSCAFSWCDSTPTVNIYVYHVALVICLGFGMPVGQVNLDTLYSRMLGPIKQGTMQGMFFATGESMMFFGPPLMNVAYKMFGPQPIWIFEIVLFIFGIVLWLLCYDRLMPNSESFGKLSIKTTKCGPLPTVKTASVSNELALLAAQLVKKRAKCIKSAQSRGRRAVQRRRDENVAGETKRGMSDGTPRRASNAKITAPAFCPSECGGEGAAVVNGECHRAAVIRARSS</sequence>
<feature type="transmembrane region" description="Helical" evidence="7">
    <location>
        <begin position="172"/>
        <end position="193"/>
    </location>
</feature>
<keyword evidence="3 7" id="KW-0812">Transmembrane</keyword>
<feature type="compositionally biased region" description="Pro residues" evidence="6">
    <location>
        <begin position="8"/>
        <end position="20"/>
    </location>
</feature>
<keyword evidence="4 7" id="KW-1133">Transmembrane helix</keyword>
<evidence type="ECO:0000256" key="7">
    <source>
        <dbReference type="SAM" id="Phobius"/>
    </source>
</evidence>
<feature type="transmembrane region" description="Helical" evidence="7">
    <location>
        <begin position="361"/>
        <end position="382"/>
    </location>
</feature>
<feature type="transmembrane region" description="Helical" evidence="7">
    <location>
        <begin position="435"/>
        <end position="454"/>
    </location>
</feature>
<dbReference type="InterPro" id="IPR051068">
    <property type="entry name" value="MFS_Domain-Containing_Protein"/>
</dbReference>
<comment type="subcellular location">
    <subcellularLocation>
        <location evidence="1">Endomembrane system</location>
        <topology evidence="1">Multi-pass membrane protein</topology>
    </subcellularLocation>
</comment>
<evidence type="ECO:0000256" key="5">
    <source>
        <dbReference type="ARBA" id="ARBA00023136"/>
    </source>
</evidence>
<feature type="transmembrane region" description="Helical" evidence="7">
    <location>
        <begin position="133"/>
        <end position="152"/>
    </location>
</feature>
<name>A0ABD2JUQ2_9BILA</name>
<proteinExistence type="predicted"/>
<feature type="transmembrane region" description="Helical" evidence="7">
    <location>
        <begin position="506"/>
        <end position="525"/>
    </location>
</feature>
<feature type="transmembrane region" description="Helical" evidence="7">
    <location>
        <begin position="213"/>
        <end position="231"/>
    </location>
</feature>
<dbReference type="AlphaFoldDB" id="A0ABD2JUQ2"/>
<accession>A0ABD2JUQ2</accession>
<dbReference type="GO" id="GO:0012505">
    <property type="term" value="C:endomembrane system"/>
    <property type="evidence" value="ECO:0007669"/>
    <property type="project" value="UniProtKB-SubCell"/>
</dbReference>
<evidence type="ECO:0000313" key="9">
    <source>
        <dbReference type="Proteomes" id="UP001620626"/>
    </source>
</evidence>
<gene>
    <name evidence="8" type="ORF">niasHT_029262</name>
</gene>
<feature type="transmembrane region" description="Helical" evidence="7">
    <location>
        <begin position="475"/>
        <end position="494"/>
    </location>
</feature>
<dbReference type="SUPFAM" id="SSF103473">
    <property type="entry name" value="MFS general substrate transporter"/>
    <property type="match status" value="1"/>
</dbReference>
<feature type="transmembrane region" description="Helical" evidence="7">
    <location>
        <begin position="76"/>
        <end position="95"/>
    </location>
</feature>
<feature type="region of interest" description="Disordered" evidence="6">
    <location>
        <begin position="1"/>
        <end position="22"/>
    </location>
</feature>
<dbReference type="InterPro" id="IPR036259">
    <property type="entry name" value="MFS_trans_sf"/>
</dbReference>
<evidence type="ECO:0000256" key="6">
    <source>
        <dbReference type="SAM" id="MobiDB-lite"/>
    </source>
</evidence>
<feature type="transmembrane region" description="Helical" evidence="7">
    <location>
        <begin position="394"/>
        <end position="415"/>
    </location>
</feature>
<protein>
    <submittedName>
        <fullName evidence="8">Uncharacterized protein</fullName>
    </submittedName>
</protein>
<reference evidence="8 9" key="1">
    <citation type="submission" date="2024-10" db="EMBL/GenBank/DDBJ databases">
        <authorList>
            <person name="Kim D."/>
        </authorList>
    </citation>
    <scope>NUCLEOTIDE SEQUENCE [LARGE SCALE GENOMIC DNA]</scope>
    <source>
        <strain evidence="8">BH-2024</strain>
    </source>
</reference>
<feature type="compositionally biased region" description="Basic and acidic residues" evidence="6">
    <location>
        <begin position="588"/>
        <end position="602"/>
    </location>
</feature>
<dbReference type="InterPro" id="IPR011701">
    <property type="entry name" value="MFS"/>
</dbReference>
<feature type="transmembrane region" description="Helical" evidence="7">
    <location>
        <begin position="37"/>
        <end position="56"/>
    </location>
</feature>
<dbReference type="Proteomes" id="UP001620626">
    <property type="component" value="Unassembled WGS sequence"/>
</dbReference>
<keyword evidence="2" id="KW-0813">Transport</keyword>
<keyword evidence="5 7" id="KW-0472">Membrane</keyword>
<feature type="transmembrane region" description="Helical" evidence="7">
    <location>
        <begin position="321"/>
        <end position="341"/>
    </location>
</feature>
<dbReference type="PANTHER" id="PTHR23510">
    <property type="entry name" value="INNER MEMBRANE TRANSPORT PROTEIN YAJR"/>
    <property type="match status" value="1"/>
</dbReference>
<dbReference type="Pfam" id="PF07690">
    <property type="entry name" value="MFS_1"/>
    <property type="match status" value="1"/>
</dbReference>
<evidence type="ECO:0000256" key="2">
    <source>
        <dbReference type="ARBA" id="ARBA00022448"/>
    </source>
</evidence>
<dbReference type="PANTHER" id="PTHR23510:SF3">
    <property type="entry name" value="MAJOR FACILITATOR SUPERFAMILY DOMAIN-CONTAINING PROTEIN 8"/>
    <property type="match status" value="1"/>
</dbReference>
<comment type="caution">
    <text evidence="8">The sequence shown here is derived from an EMBL/GenBank/DDBJ whole genome shotgun (WGS) entry which is preliminary data.</text>
</comment>
<dbReference type="Gene3D" id="1.20.1250.20">
    <property type="entry name" value="MFS general substrate transporter like domains"/>
    <property type="match status" value="1"/>
</dbReference>
<keyword evidence="9" id="KW-1185">Reference proteome</keyword>